<name>A0A6J4HUL0_9ACTN</name>
<dbReference type="SUPFAM" id="SSF52540">
    <property type="entry name" value="P-loop containing nucleoside triphosphate hydrolases"/>
    <property type="match status" value="1"/>
</dbReference>
<protein>
    <submittedName>
        <fullName evidence="6">Oligopeptide transport ATP-binding protein OppD</fullName>
    </submittedName>
</protein>
<evidence type="ECO:0000256" key="2">
    <source>
        <dbReference type="ARBA" id="ARBA00022448"/>
    </source>
</evidence>
<gene>
    <name evidence="6" type="ORF">AVDCRST_MAG76-1407</name>
</gene>
<comment type="similarity">
    <text evidence="1">Belongs to the ABC transporter superfamily.</text>
</comment>
<dbReference type="InterPro" id="IPR003593">
    <property type="entry name" value="AAA+_ATPase"/>
</dbReference>
<dbReference type="AlphaFoldDB" id="A0A6J4HUL0"/>
<proteinExistence type="inferred from homology"/>
<dbReference type="GO" id="GO:0055085">
    <property type="term" value="P:transmembrane transport"/>
    <property type="evidence" value="ECO:0007669"/>
    <property type="project" value="UniProtKB-ARBA"/>
</dbReference>
<dbReference type="GO" id="GO:0016887">
    <property type="term" value="F:ATP hydrolysis activity"/>
    <property type="evidence" value="ECO:0007669"/>
    <property type="project" value="InterPro"/>
</dbReference>
<dbReference type="InterPro" id="IPR017871">
    <property type="entry name" value="ABC_transporter-like_CS"/>
</dbReference>
<dbReference type="PANTHER" id="PTHR43776:SF7">
    <property type="entry name" value="D,D-DIPEPTIDE TRANSPORT ATP-BINDING PROTEIN DDPF-RELATED"/>
    <property type="match status" value="1"/>
</dbReference>
<dbReference type="Pfam" id="PF00005">
    <property type="entry name" value="ABC_tran"/>
    <property type="match status" value="1"/>
</dbReference>
<dbReference type="InterPro" id="IPR027417">
    <property type="entry name" value="P-loop_NTPase"/>
</dbReference>
<dbReference type="PANTHER" id="PTHR43776">
    <property type="entry name" value="TRANSPORT ATP-BINDING PROTEIN"/>
    <property type="match status" value="1"/>
</dbReference>
<keyword evidence="3" id="KW-0547">Nucleotide-binding</keyword>
<dbReference type="SMART" id="SM00382">
    <property type="entry name" value="AAA"/>
    <property type="match status" value="1"/>
</dbReference>
<sequence length="288" mass="31272">MSAAEEGAVLSDVKAGDTMAPVLQLEGVSKSFGSRRAQRSRAEIRAVDDVSLTVEEGEVVALVGESGAGKSTLARLILGLERPDEGTVRFDGADLAGLSRRDLRKARQRMHLVLQDPYQSLHPGQRVESLVAEPLALRGVPRADRTGPVRAAVEQVALHPAQDFCRRFPHQLSGGQRQRVALARALVAEPKLVIADEPTSMLDASLCAGILELILGIRDKFGTAFVYITHDLALARWVSDRMVVMREGRIVEAGTSDDVVHCPSSDYTKLLLAASEGELEHNDNQTRR</sequence>
<evidence type="ECO:0000259" key="5">
    <source>
        <dbReference type="PROSITE" id="PS50893"/>
    </source>
</evidence>
<accession>A0A6J4HUL0</accession>
<evidence type="ECO:0000313" key="6">
    <source>
        <dbReference type="EMBL" id="CAA9234107.1"/>
    </source>
</evidence>
<evidence type="ECO:0000256" key="4">
    <source>
        <dbReference type="ARBA" id="ARBA00022840"/>
    </source>
</evidence>
<keyword evidence="4 6" id="KW-0067">ATP-binding</keyword>
<keyword evidence="2" id="KW-0813">Transport</keyword>
<dbReference type="InterPro" id="IPR050319">
    <property type="entry name" value="ABC_transp_ATP-bind"/>
</dbReference>
<dbReference type="PROSITE" id="PS50893">
    <property type="entry name" value="ABC_TRANSPORTER_2"/>
    <property type="match status" value="1"/>
</dbReference>
<dbReference type="Gene3D" id="3.40.50.300">
    <property type="entry name" value="P-loop containing nucleotide triphosphate hydrolases"/>
    <property type="match status" value="1"/>
</dbReference>
<evidence type="ECO:0000256" key="1">
    <source>
        <dbReference type="ARBA" id="ARBA00005417"/>
    </source>
</evidence>
<dbReference type="GO" id="GO:0005524">
    <property type="term" value="F:ATP binding"/>
    <property type="evidence" value="ECO:0007669"/>
    <property type="project" value="UniProtKB-KW"/>
</dbReference>
<dbReference type="PROSITE" id="PS00211">
    <property type="entry name" value="ABC_TRANSPORTER_1"/>
    <property type="match status" value="1"/>
</dbReference>
<evidence type="ECO:0000256" key="3">
    <source>
        <dbReference type="ARBA" id="ARBA00022741"/>
    </source>
</evidence>
<dbReference type="EMBL" id="CADCSZ010000083">
    <property type="protein sequence ID" value="CAA9234107.1"/>
    <property type="molecule type" value="Genomic_DNA"/>
</dbReference>
<organism evidence="6">
    <name type="scientific">uncultured Acidimicrobiales bacterium</name>
    <dbReference type="NCBI Taxonomy" id="310071"/>
    <lineage>
        <taxon>Bacteria</taxon>
        <taxon>Bacillati</taxon>
        <taxon>Actinomycetota</taxon>
        <taxon>Acidimicrobiia</taxon>
        <taxon>Acidimicrobiales</taxon>
        <taxon>environmental samples</taxon>
    </lineage>
</organism>
<dbReference type="InterPro" id="IPR003439">
    <property type="entry name" value="ABC_transporter-like_ATP-bd"/>
</dbReference>
<reference evidence="6" key="1">
    <citation type="submission" date="2020-02" db="EMBL/GenBank/DDBJ databases">
        <authorList>
            <person name="Meier V. D."/>
        </authorList>
    </citation>
    <scope>NUCLEOTIDE SEQUENCE</scope>
    <source>
        <strain evidence="6">AVDCRST_MAG76</strain>
    </source>
</reference>
<dbReference type="CDD" id="cd03257">
    <property type="entry name" value="ABC_NikE_OppD_transporters"/>
    <property type="match status" value="1"/>
</dbReference>
<feature type="domain" description="ABC transporter" evidence="5">
    <location>
        <begin position="23"/>
        <end position="272"/>
    </location>
</feature>